<protein>
    <submittedName>
        <fullName evidence="2">Uncharacterized protein</fullName>
    </submittedName>
</protein>
<evidence type="ECO:0000313" key="2">
    <source>
        <dbReference type="EMBL" id="JAD90361.1"/>
    </source>
</evidence>
<sequence length="184" mass="20055">MVPRPPRRTPSPPHLLSIKSNRPPCPDASPPHPPLLHCLTTPSAADPLLPLPFPCRVAPSSLPLIYPSNFLGPSTVATPDRPAPCCHLFGVPYPASLPPMACIDRLDLVLLDPPRCSLLLTRRAERQQPCLLEPRGSASWDVAAGDVDVAALWVKELWLFVCTASARYVGHWVLPCCSSRQQAR</sequence>
<reference evidence="2" key="2">
    <citation type="journal article" date="2015" name="Data Brief">
        <title>Shoot transcriptome of the giant reed, Arundo donax.</title>
        <authorList>
            <person name="Barrero R.A."/>
            <person name="Guerrero F.D."/>
            <person name="Moolhuijzen P."/>
            <person name="Goolsby J.A."/>
            <person name="Tidwell J."/>
            <person name="Bellgard S.E."/>
            <person name="Bellgard M.I."/>
        </authorList>
    </citation>
    <scope>NUCLEOTIDE SEQUENCE</scope>
    <source>
        <tissue evidence="2">Shoot tissue taken approximately 20 cm above the soil surface</tissue>
    </source>
</reference>
<proteinExistence type="predicted"/>
<accession>A0A0A9DRC4</accession>
<dbReference type="EMBL" id="GBRH01207534">
    <property type="protein sequence ID" value="JAD90361.1"/>
    <property type="molecule type" value="Transcribed_RNA"/>
</dbReference>
<name>A0A0A9DRC4_ARUDO</name>
<reference evidence="2" key="1">
    <citation type="submission" date="2014-09" db="EMBL/GenBank/DDBJ databases">
        <authorList>
            <person name="Magalhaes I.L.F."/>
            <person name="Oliveira U."/>
            <person name="Santos F.R."/>
            <person name="Vidigal T.H.D.A."/>
            <person name="Brescovit A.D."/>
            <person name="Santos A.J."/>
        </authorList>
    </citation>
    <scope>NUCLEOTIDE SEQUENCE</scope>
    <source>
        <tissue evidence="2">Shoot tissue taken approximately 20 cm above the soil surface</tissue>
    </source>
</reference>
<feature type="region of interest" description="Disordered" evidence="1">
    <location>
        <begin position="1"/>
        <end position="28"/>
    </location>
</feature>
<dbReference type="AlphaFoldDB" id="A0A0A9DRC4"/>
<organism evidence="2">
    <name type="scientific">Arundo donax</name>
    <name type="common">Giant reed</name>
    <name type="synonym">Donax arundinaceus</name>
    <dbReference type="NCBI Taxonomy" id="35708"/>
    <lineage>
        <taxon>Eukaryota</taxon>
        <taxon>Viridiplantae</taxon>
        <taxon>Streptophyta</taxon>
        <taxon>Embryophyta</taxon>
        <taxon>Tracheophyta</taxon>
        <taxon>Spermatophyta</taxon>
        <taxon>Magnoliopsida</taxon>
        <taxon>Liliopsida</taxon>
        <taxon>Poales</taxon>
        <taxon>Poaceae</taxon>
        <taxon>PACMAD clade</taxon>
        <taxon>Arundinoideae</taxon>
        <taxon>Arundineae</taxon>
        <taxon>Arundo</taxon>
    </lineage>
</organism>
<evidence type="ECO:0000256" key="1">
    <source>
        <dbReference type="SAM" id="MobiDB-lite"/>
    </source>
</evidence>